<dbReference type="GO" id="GO:0006020">
    <property type="term" value="P:inositol metabolic process"/>
    <property type="evidence" value="ECO:0007669"/>
    <property type="project" value="TreeGrafter"/>
</dbReference>
<dbReference type="Gene3D" id="3.30.540.10">
    <property type="entry name" value="Fructose-1,6-Bisphosphatase, subunit A, domain 1"/>
    <property type="match status" value="1"/>
</dbReference>
<dbReference type="GO" id="GO:0007165">
    <property type="term" value="P:signal transduction"/>
    <property type="evidence" value="ECO:0007669"/>
    <property type="project" value="TreeGrafter"/>
</dbReference>
<keyword evidence="4" id="KW-1185">Reference proteome</keyword>
<keyword evidence="2" id="KW-0479">Metal-binding</keyword>
<comment type="cofactor">
    <cofactor evidence="2">
        <name>Mg(2+)</name>
        <dbReference type="ChEBI" id="CHEBI:18420"/>
    </cofactor>
</comment>
<feature type="binding site" evidence="2">
    <location>
        <position position="91"/>
    </location>
    <ligand>
        <name>Mg(2+)</name>
        <dbReference type="ChEBI" id="CHEBI:18420"/>
        <label>1</label>
        <note>catalytic</note>
    </ligand>
</feature>
<dbReference type="SUPFAM" id="SSF56655">
    <property type="entry name" value="Carbohydrate phosphatase"/>
    <property type="match status" value="1"/>
</dbReference>
<keyword evidence="2" id="KW-0460">Magnesium</keyword>
<dbReference type="GO" id="GO:0008934">
    <property type="term" value="F:inositol monophosphate 1-phosphatase activity"/>
    <property type="evidence" value="ECO:0007669"/>
    <property type="project" value="TreeGrafter"/>
</dbReference>
<sequence length="244" mass="27075">MSDEQVYQEILEFAYDLVEKASKLILEGSAKRWTSHDFATKKNAVDTDGAVEEFIKKAIAEKYPDHKFIGEETSEVQGKPVLTDAFTWIVDPIDKASDISPMVGCSIGVTHNKVPVVGVISQPFLTRICLVAAEWGSDRSIETVTPKLNSFKRLNGDPAKGIEGGVLCHALRIMLKEVGAFFSGGKELFERDASIGEVLMCRRYIAIRAVAPTETESSEQIQRRLAKDLYEVVEPWTTPSMKGY</sequence>
<dbReference type="PRINTS" id="PR00377">
    <property type="entry name" value="IMPHPHTASES"/>
</dbReference>
<gene>
    <name evidence="3" type="ORF">A1Q2_02129</name>
</gene>
<name>K1VSI9_TRIAC</name>
<feature type="binding site" evidence="2">
    <location>
        <position position="71"/>
    </location>
    <ligand>
        <name>Mg(2+)</name>
        <dbReference type="ChEBI" id="CHEBI:18420"/>
        <label>1</label>
        <note>catalytic</note>
    </ligand>
</feature>
<dbReference type="EMBL" id="AMBO01000246">
    <property type="protein sequence ID" value="EKD03546.1"/>
    <property type="molecule type" value="Genomic_DNA"/>
</dbReference>
<evidence type="ECO:0000256" key="2">
    <source>
        <dbReference type="PIRSR" id="PIRSR600760-2"/>
    </source>
</evidence>
<dbReference type="OrthoDB" id="10254945at2759"/>
<organism evidence="3 4">
    <name type="scientific">Trichosporon asahii var. asahii (strain CBS 8904)</name>
    <name type="common">Yeast</name>
    <dbReference type="NCBI Taxonomy" id="1220162"/>
    <lineage>
        <taxon>Eukaryota</taxon>
        <taxon>Fungi</taxon>
        <taxon>Dikarya</taxon>
        <taxon>Basidiomycota</taxon>
        <taxon>Agaricomycotina</taxon>
        <taxon>Tremellomycetes</taxon>
        <taxon>Trichosporonales</taxon>
        <taxon>Trichosporonaceae</taxon>
        <taxon>Trichosporon</taxon>
    </lineage>
</organism>
<feature type="binding site" evidence="2">
    <location>
        <position position="94"/>
    </location>
    <ligand>
        <name>Mg(2+)</name>
        <dbReference type="ChEBI" id="CHEBI:18420"/>
        <label>1</label>
        <note>catalytic</note>
    </ligand>
</feature>
<comment type="similarity">
    <text evidence="1">Belongs to the inositol monophosphatase superfamily.</text>
</comment>
<feature type="binding site" evidence="2">
    <location>
        <position position="93"/>
    </location>
    <ligand>
        <name>Mg(2+)</name>
        <dbReference type="ChEBI" id="CHEBI:18420"/>
        <label>2</label>
    </ligand>
</feature>
<accession>K1VSI9</accession>
<comment type="caution">
    <text evidence="3">The sequence shown here is derived from an EMBL/GenBank/DDBJ whole genome shotgun (WGS) entry which is preliminary data.</text>
</comment>
<dbReference type="HOGENOM" id="CLU_044118_1_2_1"/>
<dbReference type="AlphaFoldDB" id="K1VSI9"/>
<proteinExistence type="inferred from homology"/>
<dbReference type="InParanoid" id="K1VSI9"/>
<reference evidence="3 4" key="1">
    <citation type="journal article" date="2012" name="Eukaryot. Cell">
        <title>Genome sequence of the Trichosporon asahii environmental strain CBS 8904.</title>
        <authorList>
            <person name="Yang R.Y."/>
            <person name="Li H.T."/>
            <person name="Zhu H."/>
            <person name="Zhou G.P."/>
            <person name="Wang M."/>
            <person name="Wang L."/>
        </authorList>
    </citation>
    <scope>NUCLEOTIDE SEQUENCE [LARGE SCALE GENOMIC DNA]</scope>
    <source>
        <strain evidence="3 4">CBS 8904</strain>
    </source>
</reference>
<dbReference type="Proteomes" id="UP000006757">
    <property type="component" value="Unassembled WGS sequence"/>
</dbReference>
<dbReference type="STRING" id="1220162.K1VSI9"/>
<dbReference type="PANTHER" id="PTHR20854">
    <property type="entry name" value="INOSITOL MONOPHOSPHATASE"/>
    <property type="match status" value="1"/>
</dbReference>
<dbReference type="InterPro" id="IPR000760">
    <property type="entry name" value="Inositol_monophosphatase-like"/>
</dbReference>
<evidence type="ECO:0000313" key="3">
    <source>
        <dbReference type="EMBL" id="EKD03546.1"/>
    </source>
</evidence>
<evidence type="ECO:0000256" key="1">
    <source>
        <dbReference type="ARBA" id="ARBA00009759"/>
    </source>
</evidence>
<evidence type="ECO:0000313" key="4">
    <source>
        <dbReference type="Proteomes" id="UP000006757"/>
    </source>
</evidence>
<dbReference type="PANTHER" id="PTHR20854:SF4">
    <property type="entry name" value="INOSITOL-1-MONOPHOSPHATASE-RELATED"/>
    <property type="match status" value="1"/>
</dbReference>
<dbReference type="GO" id="GO:0046872">
    <property type="term" value="F:metal ion binding"/>
    <property type="evidence" value="ECO:0007669"/>
    <property type="project" value="UniProtKB-KW"/>
</dbReference>
<dbReference type="eggNOG" id="KOG2951">
    <property type="taxonomic scope" value="Eukaryota"/>
</dbReference>
<protein>
    <submittedName>
        <fullName evidence="3">Inositol-1(Or 4)-monophosphatase</fullName>
    </submittedName>
</protein>
<dbReference type="OMA" id="CHALRIM"/>
<dbReference type="Pfam" id="PF00459">
    <property type="entry name" value="Inositol_P"/>
    <property type="match status" value="1"/>
</dbReference>